<dbReference type="OrthoDB" id="8192083at2759"/>
<feature type="compositionally biased region" description="Acidic residues" evidence="1">
    <location>
        <begin position="123"/>
        <end position="133"/>
    </location>
</feature>
<feature type="compositionally biased region" description="Low complexity" evidence="1">
    <location>
        <begin position="259"/>
        <end position="274"/>
    </location>
</feature>
<feature type="chain" id="PRO_5006459251" evidence="2">
    <location>
        <begin position="25"/>
        <end position="342"/>
    </location>
</feature>
<reference evidence="3 4" key="1">
    <citation type="journal article" date="2007" name="Nature">
        <title>Evolution of genes and genomes on the Drosophila phylogeny.</title>
        <authorList>
            <consortium name="Drosophila 12 Genomes Consortium"/>
            <person name="Clark A.G."/>
            <person name="Eisen M.B."/>
            <person name="Smith D.R."/>
            <person name="Bergman C.M."/>
            <person name="Oliver B."/>
            <person name="Markow T.A."/>
            <person name="Kaufman T.C."/>
            <person name="Kellis M."/>
            <person name="Gelbart W."/>
            <person name="Iyer V.N."/>
            <person name="Pollard D.A."/>
            <person name="Sackton T.B."/>
            <person name="Larracuente A.M."/>
            <person name="Singh N.D."/>
            <person name="Abad J.P."/>
            <person name="Abt D.N."/>
            <person name="Adryan B."/>
            <person name="Aguade M."/>
            <person name="Akashi H."/>
            <person name="Anderson W.W."/>
            <person name="Aquadro C.F."/>
            <person name="Ardell D.H."/>
            <person name="Arguello R."/>
            <person name="Artieri C.G."/>
            <person name="Barbash D.A."/>
            <person name="Barker D."/>
            <person name="Barsanti P."/>
            <person name="Batterham P."/>
            <person name="Batzoglou S."/>
            <person name="Begun D."/>
            <person name="Bhutkar A."/>
            <person name="Blanco E."/>
            <person name="Bosak S.A."/>
            <person name="Bradley R.K."/>
            <person name="Brand A.D."/>
            <person name="Brent M.R."/>
            <person name="Brooks A.N."/>
            <person name="Brown R.H."/>
            <person name="Butlin R.K."/>
            <person name="Caggese C."/>
            <person name="Calvi B.R."/>
            <person name="Bernardo de Carvalho A."/>
            <person name="Caspi A."/>
            <person name="Castrezana S."/>
            <person name="Celniker S.E."/>
            <person name="Chang J.L."/>
            <person name="Chapple C."/>
            <person name="Chatterji S."/>
            <person name="Chinwalla A."/>
            <person name="Civetta A."/>
            <person name="Clifton S.W."/>
            <person name="Comeron J.M."/>
            <person name="Costello J.C."/>
            <person name="Coyne J.A."/>
            <person name="Daub J."/>
            <person name="David R.G."/>
            <person name="Delcher A.L."/>
            <person name="Delehaunty K."/>
            <person name="Do C.B."/>
            <person name="Ebling H."/>
            <person name="Edwards K."/>
            <person name="Eickbush T."/>
            <person name="Evans J.D."/>
            <person name="Filipski A."/>
            <person name="Findeiss S."/>
            <person name="Freyhult E."/>
            <person name="Fulton L."/>
            <person name="Fulton R."/>
            <person name="Garcia A.C."/>
            <person name="Gardiner A."/>
            <person name="Garfield D.A."/>
            <person name="Garvin B.E."/>
            <person name="Gibson G."/>
            <person name="Gilbert D."/>
            <person name="Gnerre S."/>
            <person name="Godfrey J."/>
            <person name="Good R."/>
            <person name="Gotea V."/>
            <person name="Gravely B."/>
            <person name="Greenberg A.J."/>
            <person name="Griffiths-Jones S."/>
            <person name="Gross S."/>
            <person name="Guigo R."/>
            <person name="Gustafson E.A."/>
            <person name="Haerty W."/>
            <person name="Hahn M.W."/>
            <person name="Halligan D.L."/>
            <person name="Halpern A.L."/>
            <person name="Halter G.M."/>
            <person name="Han M.V."/>
            <person name="Heger A."/>
            <person name="Hillier L."/>
            <person name="Hinrichs A.S."/>
            <person name="Holmes I."/>
            <person name="Hoskins R.A."/>
            <person name="Hubisz M.J."/>
            <person name="Hultmark D."/>
            <person name="Huntley M.A."/>
            <person name="Jaffe D.B."/>
            <person name="Jagadeeshan S."/>
            <person name="Jeck W.R."/>
            <person name="Johnson J."/>
            <person name="Jones C.D."/>
            <person name="Jordan W.C."/>
            <person name="Karpen G.H."/>
            <person name="Kataoka E."/>
            <person name="Keightley P.D."/>
            <person name="Kheradpour P."/>
            <person name="Kirkness E.F."/>
            <person name="Koerich L.B."/>
            <person name="Kristiansen K."/>
            <person name="Kudrna D."/>
            <person name="Kulathinal R.J."/>
            <person name="Kumar S."/>
            <person name="Kwok R."/>
            <person name="Lander E."/>
            <person name="Langley C.H."/>
            <person name="Lapoint R."/>
            <person name="Lazzaro B.P."/>
            <person name="Lee S.J."/>
            <person name="Levesque L."/>
            <person name="Li R."/>
            <person name="Lin C.F."/>
            <person name="Lin M.F."/>
            <person name="Lindblad-Toh K."/>
            <person name="Llopart A."/>
            <person name="Long M."/>
            <person name="Low L."/>
            <person name="Lozovsky E."/>
            <person name="Lu J."/>
            <person name="Luo M."/>
            <person name="Machado C.A."/>
            <person name="Makalowski W."/>
            <person name="Marzo M."/>
            <person name="Matsuda M."/>
            <person name="Matzkin L."/>
            <person name="McAllister B."/>
            <person name="McBride C.S."/>
            <person name="McKernan B."/>
            <person name="McKernan K."/>
            <person name="Mendez-Lago M."/>
            <person name="Minx P."/>
            <person name="Mollenhauer M.U."/>
            <person name="Montooth K."/>
            <person name="Mount S.M."/>
            <person name="Mu X."/>
            <person name="Myers E."/>
            <person name="Negre B."/>
            <person name="Newfeld S."/>
            <person name="Nielsen R."/>
            <person name="Noor M.A."/>
            <person name="O'Grady P."/>
            <person name="Pachter L."/>
            <person name="Papaceit M."/>
            <person name="Parisi M.J."/>
            <person name="Parisi M."/>
            <person name="Parts L."/>
            <person name="Pedersen J.S."/>
            <person name="Pesole G."/>
            <person name="Phillippy A.M."/>
            <person name="Ponting C.P."/>
            <person name="Pop M."/>
            <person name="Porcelli D."/>
            <person name="Powell J.R."/>
            <person name="Prohaska S."/>
            <person name="Pruitt K."/>
            <person name="Puig M."/>
            <person name="Quesneville H."/>
            <person name="Ram K.R."/>
            <person name="Rand D."/>
            <person name="Rasmussen M.D."/>
            <person name="Reed L.K."/>
            <person name="Reenan R."/>
            <person name="Reily A."/>
            <person name="Remington K.A."/>
            <person name="Rieger T.T."/>
            <person name="Ritchie M.G."/>
            <person name="Robin C."/>
            <person name="Rogers Y.H."/>
            <person name="Rohde C."/>
            <person name="Rozas J."/>
            <person name="Rubenfield M.J."/>
            <person name="Ruiz A."/>
            <person name="Russo S."/>
            <person name="Salzberg S.L."/>
            <person name="Sanchez-Gracia A."/>
            <person name="Saranga D.J."/>
            <person name="Sato H."/>
            <person name="Schaeffer S.W."/>
            <person name="Schatz M.C."/>
            <person name="Schlenke T."/>
            <person name="Schwartz R."/>
            <person name="Segarra C."/>
            <person name="Singh R.S."/>
            <person name="Sirot L."/>
            <person name="Sirota M."/>
            <person name="Sisneros N.B."/>
            <person name="Smith C.D."/>
            <person name="Smith T.F."/>
            <person name="Spieth J."/>
            <person name="Stage D.E."/>
            <person name="Stark A."/>
            <person name="Stephan W."/>
            <person name="Strausberg R.L."/>
            <person name="Strempel S."/>
            <person name="Sturgill D."/>
            <person name="Sutton G."/>
            <person name="Sutton G.G."/>
            <person name="Tao W."/>
            <person name="Teichmann S."/>
            <person name="Tobari Y.N."/>
            <person name="Tomimura Y."/>
            <person name="Tsolas J.M."/>
            <person name="Valente V.L."/>
            <person name="Venter E."/>
            <person name="Venter J.C."/>
            <person name="Vicario S."/>
            <person name="Vieira F.G."/>
            <person name="Vilella A.J."/>
            <person name="Villasante A."/>
            <person name="Walenz B."/>
            <person name="Wang J."/>
            <person name="Wasserman M."/>
            <person name="Watts T."/>
            <person name="Wilson D."/>
            <person name="Wilson R.K."/>
            <person name="Wing R.A."/>
            <person name="Wolfner M.F."/>
            <person name="Wong A."/>
            <person name="Wong G.K."/>
            <person name="Wu C.I."/>
            <person name="Wu G."/>
            <person name="Yamamoto D."/>
            <person name="Yang H.P."/>
            <person name="Yang S.P."/>
            <person name="Yorke J.A."/>
            <person name="Yoshida K."/>
            <person name="Zdobnov E."/>
            <person name="Zhang P."/>
            <person name="Zhang Y."/>
            <person name="Zimin A.V."/>
            <person name="Baldwin J."/>
            <person name="Abdouelleil A."/>
            <person name="Abdulkadir J."/>
            <person name="Abebe A."/>
            <person name="Abera B."/>
            <person name="Abreu J."/>
            <person name="Acer S.C."/>
            <person name="Aftuck L."/>
            <person name="Alexander A."/>
            <person name="An P."/>
            <person name="Anderson E."/>
            <person name="Anderson S."/>
            <person name="Arachi H."/>
            <person name="Azer M."/>
            <person name="Bachantsang P."/>
            <person name="Barry A."/>
            <person name="Bayul T."/>
            <person name="Berlin A."/>
            <person name="Bessette D."/>
            <person name="Bloom T."/>
            <person name="Blye J."/>
            <person name="Boguslavskiy L."/>
            <person name="Bonnet C."/>
            <person name="Boukhgalter B."/>
            <person name="Bourzgui I."/>
            <person name="Brown A."/>
            <person name="Cahill P."/>
            <person name="Channer S."/>
            <person name="Cheshatsang Y."/>
            <person name="Chuda L."/>
            <person name="Citroen M."/>
            <person name="Collymore A."/>
            <person name="Cooke P."/>
            <person name="Costello M."/>
            <person name="D'Aco K."/>
            <person name="Daza R."/>
            <person name="De Haan G."/>
            <person name="DeGray S."/>
            <person name="DeMaso C."/>
            <person name="Dhargay N."/>
            <person name="Dooley K."/>
            <person name="Dooley E."/>
            <person name="Doricent M."/>
            <person name="Dorje P."/>
            <person name="Dorjee K."/>
            <person name="Dupes A."/>
            <person name="Elong R."/>
            <person name="Falk J."/>
            <person name="Farina A."/>
            <person name="Faro S."/>
            <person name="Ferguson D."/>
            <person name="Fisher S."/>
            <person name="Foley C.D."/>
            <person name="Franke A."/>
            <person name="Friedrich D."/>
            <person name="Gadbois L."/>
            <person name="Gearin G."/>
            <person name="Gearin C.R."/>
            <person name="Giannoukos G."/>
            <person name="Goode T."/>
            <person name="Graham J."/>
            <person name="Grandbois E."/>
            <person name="Grewal S."/>
            <person name="Gyaltsen K."/>
            <person name="Hafez N."/>
            <person name="Hagos B."/>
            <person name="Hall J."/>
            <person name="Henson C."/>
            <person name="Hollinger A."/>
            <person name="Honan T."/>
            <person name="Huard M.D."/>
            <person name="Hughes L."/>
            <person name="Hurhula B."/>
            <person name="Husby M.E."/>
            <person name="Kamat A."/>
            <person name="Kanga B."/>
            <person name="Kashin S."/>
            <person name="Khazanovich D."/>
            <person name="Kisner P."/>
            <person name="Lance K."/>
            <person name="Lara M."/>
            <person name="Lee W."/>
            <person name="Lennon N."/>
            <person name="Letendre F."/>
            <person name="LeVine R."/>
            <person name="Lipovsky A."/>
            <person name="Liu X."/>
            <person name="Liu J."/>
            <person name="Liu S."/>
            <person name="Lokyitsang T."/>
            <person name="Lokyitsang Y."/>
            <person name="Lubonja R."/>
            <person name="Lui A."/>
            <person name="MacDonald P."/>
            <person name="Magnisalis V."/>
            <person name="Maru K."/>
            <person name="Matthews C."/>
            <person name="McCusker W."/>
            <person name="McDonough S."/>
            <person name="Mehta T."/>
            <person name="Meldrim J."/>
            <person name="Meneus L."/>
            <person name="Mihai O."/>
            <person name="Mihalev A."/>
            <person name="Mihova T."/>
            <person name="Mittelman R."/>
            <person name="Mlenga V."/>
            <person name="Montmayeur A."/>
            <person name="Mulrain L."/>
            <person name="Navidi A."/>
            <person name="Naylor J."/>
            <person name="Negash T."/>
            <person name="Nguyen T."/>
            <person name="Nguyen N."/>
            <person name="Nicol R."/>
            <person name="Norbu C."/>
            <person name="Norbu N."/>
            <person name="Novod N."/>
            <person name="O'Neill B."/>
            <person name="Osman S."/>
            <person name="Markiewicz E."/>
            <person name="Oyono O.L."/>
            <person name="Patti C."/>
            <person name="Phunkhang P."/>
            <person name="Pierre F."/>
            <person name="Priest M."/>
            <person name="Raghuraman S."/>
            <person name="Rege F."/>
            <person name="Reyes R."/>
            <person name="Rise C."/>
            <person name="Rogov P."/>
            <person name="Ross K."/>
            <person name="Ryan E."/>
            <person name="Settipalli S."/>
            <person name="Shea T."/>
            <person name="Sherpa N."/>
            <person name="Shi L."/>
            <person name="Shih D."/>
            <person name="Sparrow T."/>
            <person name="Spaulding J."/>
            <person name="Stalker J."/>
            <person name="Stange-Thomann N."/>
            <person name="Stavropoulos S."/>
            <person name="Stone C."/>
            <person name="Strader C."/>
            <person name="Tesfaye S."/>
            <person name="Thomson T."/>
            <person name="Thoulutsang Y."/>
            <person name="Thoulutsang D."/>
            <person name="Topham K."/>
            <person name="Topping I."/>
            <person name="Tsamla T."/>
            <person name="Vassiliev H."/>
            <person name="Vo A."/>
            <person name="Wangchuk T."/>
            <person name="Wangdi T."/>
            <person name="Weiand M."/>
            <person name="Wilkinson J."/>
            <person name="Wilson A."/>
            <person name="Yadav S."/>
            <person name="Young G."/>
            <person name="Yu Q."/>
            <person name="Zembek L."/>
            <person name="Zhong D."/>
            <person name="Zimmer A."/>
            <person name="Zwirko Z."/>
            <person name="Jaffe D.B."/>
            <person name="Alvarez P."/>
            <person name="Brockman W."/>
            <person name="Butler J."/>
            <person name="Chin C."/>
            <person name="Gnerre S."/>
            <person name="Grabherr M."/>
            <person name="Kleber M."/>
            <person name="Mauceli E."/>
            <person name="MacCallum I."/>
        </authorList>
    </citation>
    <scope>NUCLEOTIDE SEQUENCE [LARGE SCALE GENOMIC DNA]</scope>
    <source>
        <strain evidence="4">Tai18E2 / Tucson 14021-0261.01</strain>
    </source>
</reference>
<dbReference type="KEGG" id="dya:Dyak_GE17821"/>
<evidence type="ECO:0000313" key="3">
    <source>
        <dbReference type="EMBL" id="EDX02895.2"/>
    </source>
</evidence>
<evidence type="ECO:0000313" key="4">
    <source>
        <dbReference type="Proteomes" id="UP000002282"/>
    </source>
</evidence>
<evidence type="ECO:0000256" key="1">
    <source>
        <dbReference type="SAM" id="MobiDB-lite"/>
    </source>
</evidence>
<dbReference type="eggNOG" id="ENOG502S33U">
    <property type="taxonomic scope" value="Eukaryota"/>
</dbReference>
<gene>
    <name evidence="3" type="primary">Dyak\GE17821</name>
    <name evidence="3" type="synonym">dyak_GLEANR_19118</name>
    <name evidence="3" type="synonym">GE17821</name>
    <name evidence="3" type="ORF">Dyak_GE17821</name>
</gene>
<reference evidence="3 4" key="2">
    <citation type="journal article" date="2007" name="PLoS Biol.">
        <title>Principles of genome evolution in the Drosophila melanogaster species group.</title>
        <authorList>
            <person name="Ranz J.M."/>
            <person name="Maurin D."/>
            <person name="Chan Y.S."/>
            <person name="von Grotthuss M."/>
            <person name="Hillier L.W."/>
            <person name="Roote J."/>
            <person name="Ashburner M."/>
            <person name="Bergman C.M."/>
        </authorList>
    </citation>
    <scope>NUCLEOTIDE SEQUENCE [LARGE SCALE GENOMIC DNA]</scope>
    <source>
        <strain evidence="4">Tai18E2 / Tucson 14021-0261.01</strain>
    </source>
</reference>
<evidence type="ECO:0000256" key="2">
    <source>
        <dbReference type="SAM" id="SignalP"/>
    </source>
</evidence>
<feature type="compositionally biased region" description="Low complexity" evidence="1">
    <location>
        <begin position="134"/>
        <end position="154"/>
    </location>
</feature>
<feature type="region of interest" description="Disordered" evidence="1">
    <location>
        <begin position="255"/>
        <end position="295"/>
    </location>
</feature>
<dbReference type="EMBL" id="CM000162">
    <property type="protein sequence ID" value="EDX02895.2"/>
    <property type="molecule type" value="Genomic_DNA"/>
</dbReference>
<feature type="signal peptide" evidence="2">
    <location>
        <begin position="1"/>
        <end position="24"/>
    </location>
</feature>
<dbReference type="AlphaFoldDB" id="B4PXE4"/>
<protein>
    <submittedName>
        <fullName evidence="3">Uncharacterized protein</fullName>
    </submittedName>
</protein>
<feature type="region of interest" description="Disordered" evidence="1">
    <location>
        <begin position="123"/>
        <end position="160"/>
    </location>
</feature>
<sequence>MRQPSRQHILALLILGSAVCLISAVPLPLPQPSNGNSELDVLQIPLANGKEIDVLTLGAKDQETLIADRNKREIDSIVNRIIAQVIRVAGPGLLNTILAGNRGGAGGAAGGSTTAATDFDADFDADFDEDDDVAPSSSPATRSAGSAPPSSSSNEVEESRRVRIDLPTFAPQSGAGAGSAGADETKELNNMYFAMGLTNSNLFKRFLSFGGAGLAGGSSGGAGGSSSGNALGAGGSGNFLLDVVRLFSGSVQTQQGDEAANSVGGSASSSSSSGSLGGDGDADGDSTRNADGYTEGIPGPVTRLVVLANRGLANLVQDLILRVAATSEKFVNFKAKLITALI</sequence>
<keyword evidence="2" id="KW-0732">Signal</keyword>
<dbReference type="Proteomes" id="UP000002282">
    <property type="component" value="Chromosome X"/>
</dbReference>
<accession>B4PXE4</accession>
<dbReference type="HOGENOM" id="CLU_1724267_0_0_1"/>
<organism evidence="3 4">
    <name type="scientific">Drosophila yakuba</name>
    <name type="common">Fruit fly</name>
    <dbReference type="NCBI Taxonomy" id="7245"/>
    <lineage>
        <taxon>Eukaryota</taxon>
        <taxon>Metazoa</taxon>
        <taxon>Ecdysozoa</taxon>
        <taxon>Arthropoda</taxon>
        <taxon>Hexapoda</taxon>
        <taxon>Insecta</taxon>
        <taxon>Pterygota</taxon>
        <taxon>Neoptera</taxon>
        <taxon>Endopterygota</taxon>
        <taxon>Diptera</taxon>
        <taxon>Brachycera</taxon>
        <taxon>Muscomorpha</taxon>
        <taxon>Ephydroidea</taxon>
        <taxon>Drosophilidae</taxon>
        <taxon>Drosophila</taxon>
        <taxon>Sophophora</taxon>
    </lineage>
</organism>
<keyword evidence="4" id="KW-1185">Reference proteome</keyword>
<name>B4PXE4_DROYA</name>
<proteinExistence type="predicted"/>